<evidence type="ECO:0000313" key="1">
    <source>
        <dbReference type="EMBL" id="MBC2178199.1"/>
    </source>
</evidence>
<dbReference type="RefSeq" id="WP_185543118.1">
    <property type="nucleotide sequence ID" value="NZ_JAARWI010000012.1"/>
</dbReference>
<gene>
    <name evidence="1" type="ORF">HCB27_16345</name>
    <name evidence="2" type="ORF">HCB27_16720</name>
</gene>
<evidence type="ECO:0000313" key="2">
    <source>
        <dbReference type="EMBL" id="MBC2178274.1"/>
    </source>
</evidence>
<accession>A0A7X0Z952</accession>
<evidence type="ECO:0000313" key="3">
    <source>
        <dbReference type="Proteomes" id="UP000541735"/>
    </source>
</evidence>
<dbReference type="EMBL" id="JAARYD010000012">
    <property type="protein sequence ID" value="MBC2178274.1"/>
    <property type="molecule type" value="Genomic_DNA"/>
</dbReference>
<protein>
    <submittedName>
        <fullName evidence="2">Uncharacterized protein</fullName>
    </submittedName>
</protein>
<comment type="caution">
    <text evidence="2">The sequence shown here is derived from an EMBL/GenBank/DDBJ whole genome shotgun (WGS) entry which is preliminary data.</text>
</comment>
<dbReference type="EMBL" id="JAARYD010000011">
    <property type="protein sequence ID" value="MBC2178199.1"/>
    <property type="molecule type" value="Genomic_DNA"/>
</dbReference>
<sequence length="65" mass="7740">MLEKQSHKLDMRVILVNDYRPSPLKRKNIFVRIRCKHDFDYQGLGAGGKHKVFLCNKCRQVRLIK</sequence>
<dbReference type="Proteomes" id="UP000541735">
    <property type="component" value="Unassembled WGS sequence"/>
</dbReference>
<organism evidence="2 3">
    <name type="scientific">Listeria booriae</name>
    <dbReference type="NCBI Taxonomy" id="1552123"/>
    <lineage>
        <taxon>Bacteria</taxon>
        <taxon>Bacillati</taxon>
        <taxon>Bacillota</taxon>
        <taxon>Bacilli</taxon>
        <taxon>Bacillales</taxon>
        <taxon>Listeriaceae</taxon>
        <taxon>Listeria</taxon>
    </lineage>
</organism>
<reference evidence="2 3" key="1">
    <citation type="submission" date="2020-03" db="EMBL/GenBank/DDBJ databases">
        <title>Soil Listeria distribution.</title>
        <authorList>
            <person name="Liao J."/>
            <person name="Wiedmann M."/>
        </authorList>
    </citation>
    <scope>NUCLEOTIDE SEQUENCE [LARGE SCALE GENOMIC DNA]</scope>
    <source>
        <strain evidence="2 3">FSL L7-0259</strain>
    </source>
</reference>
<dbReference type="AlphaFoldDB" id="A0A7X0Z952"/>
<name>A0A7X0Z952_9LIST</name>
<proteinExistence type="predicted"/>